<proteinExistence type="predicted"/>
<dbReference type="AlphaFoldDB" id="A0A7J7KEP1"/>
<sequence length="443" mass="46884">MSNQVILEEEYDENYEPTEEEVAEYATLIGLDTVKDEHLMYIAREGVNAPLPKDWKPVQDVSATVEIFITLTSRLVVALGIIRVMSIIRIWLLKLGKNEAAPGAGDRASPVVGKKKKKGEGKKKKVKAGGPDSSSLGALAPLKSSGGLSPGGLAPLKSLGGLSSGAQKPSSLLTAPAALKGASMPLMSKSNETFGNVQMLSMSVSEEDSTTNLDGTSSMNFPGASHDYDSSGLELYTASATANKTDTLDNTTDLIKYGLKDIDQLEPVVPVGASTDMDVRESLDSYQSTPRNEPPRLGSRFLKSNQPLKINTQAPRTLPTGALSAGPKATPPVIKSIDESTAADTSEIPTTDGDVSPVRRSILAGLNPAESLDEQSHLLEGSESEQRGLALTGGLSVEPVVETDDDKRRRAAEAAEVKAALVAKETELKKGERSRAGCSQREV</sequence>
<reference evidence="2" key="1">
    <citation type="submission" date="2020-06" db="EMBL/GenBank/DDBJ databases">
        <title>Draft genome of Bugula neritina, a colonial animal packing powerful symbionts and potential medicines.</title>
        <authorList>
            <person name="Rayko M."/>
        </authorList>
    </citation>
    <scope>NUCLEOTIDE SEQUENCE [LARGE SCALE GENOMIC DNA]</scope>
    <source>
        <strain evidence="2">Kwan_BN1</strain>
    </source>
</reference>
<comment type="caution">
    <text evidence="2">The sequence shown here is derived from an EMBL/GenBank/DDBJ whole genome shotgun (WGS) entry which is preliminary data.</text>
</comment>
<gene>
    <name evidence="2" type="ORF">EB796_005295</name>
</gene>
<dbReference type="PANTHER" id="PTHR21715">
    <property type="entry name" value="RH04127P"/>
    <property type="match status" value="1"/>
</dbReference>
<dbReference type="EMBL" id="VXIV02000732">
    <property type="protein sequence ID" value="KAF6036394.1"/>
    <property type="molecule type" value="Genomic_DNA"/>
</dbReference>
<dbReference type="PANTHER" id="PTHR21715:SF0">
    <property type="entry name" value="RH04127P"/>
    <property type="match status" value="1"/>
</dbReference>
<keyword evidence="3" id="KW-1185">Reference proteome</keyword>
<dbReference type="OrthoDB" id="6344460at2759"/>
<organism evidence="2 3">
    <name type="scientific">Bugula neritina</name>
    <name type="common">Brown bryozoan</name>
    <name type="synonym">Sertularia neritina</name>
    <dbReference type="NCBI Taxonomy" id="10212"/>
    <lineage>
        <taxon>Eukaryota</taxon>
        <taxon>Metazoa</taxon>
        <taxon>Spiralia</taxon>
        <taxon>Lophotrochozoa</taxon>
        <taxon>Bryozoa</taxon>
        <taxon>Gymnolaemata</taxon>
        <taxon>Cheilostomatida</taxon>
        <taxon>Flustrina</taxon>
        <taxon>Buguloidea</taxon>
        <taxon>Bugulidae</taxon>
        <taxon>Bugula</taxon>
    </lineage>
</organism>
<dbReference type="InterPro" id="IPR053233">
    <property type="entry name" value="ABRA-related"/>
</dbReference>
<evidence type="ECO:0000313" key="2">
    <source>
        <dbReference type="EMBL" id="KAF6036394.1"/>
    </source>
</evidence>
<dbReference type="Gene3D" id="3.30.1470.10">
    <property type="entry name" value="Photosystem I PsaD, reaction center subunit II"/>
    <property type="match status" value="1"/>
</dbReference>
<feature type="region of interest" description="Disordered" evidence="1">
    <location>
        <begin position="306"/>
        <end position="409"/>
    </location>
</feature>
<protein>
    <submittedName>
        <fullName evidence="2">CEP164</fullName>
    </submittedName>
</protein>
<name>A0A7J7KEP1_BUGNE</name>
<feature type="compositionally biased region" description="Polar residues" evidence="1">
    <location>
        <begin position="306"/>
        <end position="315"/>
    </location>
</feature>
<feature type="compositionally biased region" description="Low complexity" evidence="1">
    <location>
        <begin position="128"/>
        <end position="141"/>
    </location>
</feature>
<accession>A0A7J7KEP1</accession>
<feature type="compositionally biased region" description="Basic residues" evidence="1">
    <location>
        <begin position="113"/>
        <end position="127"/>
    </location>
</feature>
<dbReference type="Proteomes" id="UP000593567">
    <property type="component" value="Unassembled WGS sequence"/>
</dbReference>
<evidence type="ECO:0000313" key="3">
    <source>
        <dbReference type="Proteomes" id="UP000593567"/>
    </source>
</evidence>
<feature type="region of interest" description="Disordered" evidence="1">
    <location>
        <begin position="100"/>
        <end position="141"/>
    </location>
</feature>
<evidence type="ECO:0000256" key="1">
    <source>
        <dbReference type="SAM" id="MobiDB-lite"/>
    </source>
</evidence>